<reference evidence="1" key="1">
    <citation type="journal article" date="2015" name="Nature">
        <title>Complex archaea that bridge the gap between prokaryotes and eukaryotes.</title>
        <authorList>
            <person name="Spang A."/>
            <person name="Saw J.H."/>
            <person name="Jorgensen S.L."/>
            <person name="Zaremba-Niedzwiedzka K."/>
            <person name="Martijn J."/>
            <person name="Lind A.E."/>
            <person name="van Eijk R."/>
            <person name="Schleper C."/>
            <person name="Guy L."/>
            <person name="Ettema T.J."/>
        </authorList>
    </citation>
    <scope>NUCLEOTIDE SEQUENCE</scope>
</reference>
<comment type="caution">
    <text evidence="1">The sequence shown here is derived from an EMBL/GenBank/DDBJ whole genome shotgun (WGS) entry which is preliminary data.</text>
</comment>
<evidence type="ECO:0008006" key="2">
    <source>
        <dbReference type="Google" id="ProtNLM"/>
    </source>
</evidence>
<gene>
    <name evidence="1" type="ORF">LCGC14_2558100</name>
</gene>
<name>A0A0F9DE06_9ZZZZ</name>
<dbReference type="AlphaFoldDB" id="A0A0F9DE06"/>
<dbReference type="EMBL" id="LAZR01042153">
    <property type="protein sequence ID" value="KKL10213.1"/>
    <property type="molecule type" value="Genomic_DNA"/>
</dbReference>
<feature type="non-terminal residue" evidence="1">
    <location>
        <position position="267"/>
    </location>
</feature>
<protein>
    <recommendedName>
        <fullName evidence="2">Right handed beta helix domain-containing protein</fullName>
    </recommendedName>
</protein>
<dbReference type="InterPro" id="IPR011050">
    <property type="entry name" value="Pectin_lyase_fold/virulence"/>
</dbReference>
<organism evidence="1">
    <name type="scientific">marine sediment metagenome</name>
    <dbReference type="NCBI Taxonomy" id="412755"/>
    <lineage>
        <taxon>unclassified sequences</taxon>
        <taxon>metagenomes</taxon>
        <taxon>ecological metagenomes</taxon>
    </lineage>
</organism>
<dbReference type="SUPFAM" id="SSF51126">
    <property type="entry name" value="Pectin lyase-like"/>
    <property type="match status" value="1"/>
</dbReference>
<sequence length="267" mass="27715">MKRLFTICLVLLLCASAYGTPVGRSNTASSIADVQTDTTALIQLAADQLAQINNAGNAFYVDSSATGSGTGTSWTNATITIDLGIGKCAADNGDVLLVAPGHAETFTTADAADADKAGLIILGLGVGENRPTLTYTANGELVIGADDFEIHGFNFIAGNAVVHAIDVEAGFENFVINNCRFWTTTVGTDEFIDCIDIAAGCDNGRITNNRVEMGAASAVSFVTNVGADYTEIADNTIDGDFSTACIVDVTTASIWLNIHDNLLVNGT</sequence>
<evidence type="ECO:0000313" key="1">
    <source>
        <dbReference type="EMBL" id="KKL10213.1"/>
    </source>
</evidence>
<accession>A0A0F9DE06</accession>
<proteinExistence type="predicted"/>